<dbReference type="AlphaFoldDB" id="A0A8B0SGA3"/>
<keyword evidence="6" id="KW-0408">Iron</keyword>
<dbReference type="PROSITE" id="PS51669">
    <property type="entry name" value="4FE4S_MOW_BIS_MGD"/>
    <property type="match status" value="1"/>
</dbReference>
<dbReference type="SUPFAM" id="SSF54292">
    <property type="entry name" value="2Fe-2S ferredoxin-like"/>
    <property type="match status" value="1"/>
</dbReference>
<dbReference type="Pfam" id="PF10588">
    <property type="entry name" value="NADH-G_4Fe-4S_3"/>
    <property type="match status" value="1"/>
</dbReference>
<dbReference type="Pfam" id="PF00384">
    <property type="entry name" value="Molybdopterin"/>
    <property type="match status" value="1"/>
</dbReference>
<dbReference type="Gene3D" id="3.30.70.20">
    <property type="match status" value="1"/>
</dbReference>
<evidence type="ECO:0000256" key="3">
    <source>
        <dbReference type="ARBA" id="ARBA00022485"/>
    </source>
</evidence>
<gene>
    <name evidence="12" type="primary">nad11</name>
</gene>
<dbReference type="Pfam" id="PF22117">
    <property type="entry name" value="Fer4_Nqo3"/>
    <property type="match status" value="1"/>
</dbReference>
<dbReference type="NCBIfam" id="TIGR01973">
    <property type="entry name" value="NuoG"/>
    <property type="match status" value="1"/>
</dbReference>
<dbReference type="PANTHER" id="PTHR43105">
    <property type="entry name" value="RESPIRATORY NITRATE REDUCTASE"/>
    <property type="match status" value="1"/>
</dbReference>
<dbReference type="PROSITE" id="PS00643">
    <property type="entry name" value="COMPLEX1_75K_3"/>
    <property type="match status" value="1"/>
</dbReference>
<dbReference type="GO" id="GO:0046872">
    <property type="term" value="F:metal ion binding"/>
    <property type="evidence" value="ECO:0007669"/>
    <property type="project" value="UniProtKB-KW"/>
</dbReference>
<dbReference type="InterPro" id="IPR000283">
    <property type="entry name" value="NADH_UbQ_OxRdtase_75kDa_su_CS"/>
</dbReference>
<keyword evidence="12" id="KW-0496">Mitochondrion</keyword>
<dbReference type="GeneID" id="70637918"/>
<feature type="domain" description="4Fe-4S Mo/W bis-MGD-type" evidence="10">
    <location>
        <begin position="238"/>
        <end position="295"/>
    </location>
</feature>
<evidence type="ECO:0000259" key="11">
    <source>
        <dbReference type="PROSITE" id="PS51839"/>
    </source>
</evidence>
<comment type="cofactor">
    <cofactor evidence="1">
        <name>[4Fe-4S] cluster</name>
        <dbReference type="ChEBI" id="CHEBI:49883"/>
    </cofactor>
</comment>
<dbReference type="SMART" id="SM00929">
    <property type="entry name" value="NADH-G_4Fe-4S_3"/>
    <property type="match status" value="1"/>
</dbReference>
<organism evidence="12">
    <name type="scientific">Thalassiosira rotula</name>
    <dbReference type="NCBI Taxonomy" id="49265"/>
    <lineage>
        <taxon>Eukaryota</taxon>
        <taxon>Sar</taxon>
        <taxon>Stramenopiles</taxon>
        <taxon>Ochrophyta</taxon>
        <taxon>Bacillariophyta</taxon>
        <taxon>Coscinodiscophyceae</taxon>
        <taxon>Thalassiosirophycidae</taxon>
        <taxon>Thalassiosirales</taxon>
        <taxon>Thalassiosiraceae</taxon>
        <taxon>Thalassiosira</taxon>
    </lineage>
</organism>
<dbReference type="Gene3D" id="3.10.20.740">
    <property type="match status" value="1"/>
</dbReference>
<proteinExistence type="inferred from homology"/>
<dbReference type="Gene3D" id="3.40.50.740">
    <property type="match status" value="1"/>
</dbReference>
<keyword evidence="4" id="KW-0479">Metal-binding</keyword>
<evidence type="ECO:0000256" key="4">
    <source>
        <dbReference type="ARBA" id="ARBA00022723"/>
    </source>
</evidence>
<geneLocation type="mitochondrion" evidence="12"/>
<dbReference type="EMBL" id="MW013552">
    <property type="protein sequence ID" value="QTX08897.1"/>
    <property type="molecule type" value="Genomic_DNA"/>
</dbReference>
<dbReference type="InterPro" id="IPR006656">
    <property type="entry name" value="Mopterin_OxRdtase"/>
</dbReference>
<dbReference type="InterPro" id="IPR019574">
    <property type="entry name" value="NADH_UbQ_OxRdtase_Gsu_4Fe4S-bd"/>
</dbReference>
<keyword evidence="8" id="KW-0520">NAD</keyword>
<dbReference type="CDD" id="cd00207">
    <property type="entry name" value="fer2"/>
    <property type="match status" value="1"/>
</dbReference>
<dbReference type="SUPFAM" id="SSF54862">
    <property type="entry name" value="4Fe-4S ferredoxins"/>
    <property type="match status" value="1"/>
</dbReference>
<dbReference type="Pfam" id="PF22151">
    <property type="entry name" value="Fer4_NDSU1"/>
    <property type="match status" value="1"/>
</dbReference>
<dbReference type="InterPro" id="IPR010228">
    <property type="entry name" value="NADH_UbQ_OxRdtase_Gsu"/>
</dbReference>
<dbReference type="InterPro" id="IPR001041">
    <property type="entry name" value="2Fe-2S_ferredoxin-type"/>
</dbReference>
<dbReference type="GO" id="GO:0042773">
    <property type="term" value="P:ATP synthesis coupled electron transport"/>
    <property type="evidence" value="ECO:0007669"/>
    <property type="project" value="InterPro"/>
</dbReference>
<evidence type="ECO:0000256" key="1">
    <source>
        <dbReference type="ARBA" id="ARBA00001966"/>
    </source>
</evidence>
<evidence type="ECO:0000256" key="6">
    <source>
        <dbReference type="ARBA" id="ARBA00023004"/>
    </source>
</evidence>
<sequence length="764" mass="88007">MSFSLFFLKYFHINNIEFNYDLEFKNNLNDNFWKQNAPLIDYCETLGVNIPHYCYHKNLSISGNCRMCLVELENSPKPIVSCAMNAKSCLANGAIYTNSSLVKKARENVLEFLLLNHPLDCPICDQGGECDLQDQSLFFGLTKKRFYSFKRVVLDKNLGPIVKTVMTRCIHCTRCVRFAAEIAGVEDIGMFGRGLQSEIGTYVEKIFKSELSGNVIDLCPVGALTSKPYPFVNRSWELKNVASIDFSDSFGTPILLFIKNNSIIKVLPGYDKNNNKTNWISDKTRFSFDGLFSPEKIICSVLDDNANKSVINLSWQKIFKELFCTLYFQNQLLKHFYQPHQITICLTKTISLEVLNLLNVLTHKYSFFKLRQSEAQNLNIDLENNYLLSSDLNSSKILTSNTCLLIGINPRYEGSRLNLELRSRYLKGNFNIIQMGSLLNLTFANTNITSNLKTLKSLTEGNSLFCQEFSNSLNPVLISNLELFKRQDSFCLTNMLNSLLKYISVFSQSKSKSQLNILSATVNDVGFLNFNNFKTIDKKDFENSTGIYFINNSFSTPNIKKLLSLKLLNYFHDYKHKNKILITQSSHLDTKLITKLRKNFNLNNHLQLPNTVLFETSGTYINTEGNINKMSKIIAPLGQVKNDWQIIRKILSYSKKMLYITDSLKNSKVVYNSNTVSHFKNYIGFQYYAVSNLNSLAFKFFEKINKCHLNFDTFKSKRKKYYNSQLRFWLNDFYVDSKDFNTKYSSTMIQCSKISRLNSTNFKL</sequence>
<name>A0A8B0SGA3_9STRA</name>
<evidence type="ECO:0000256" key="7">
    <source>
        <dbReference type="ARBA" id="ARBA00023014"/>
    </source>
</evidence>
<reference evidence="12" key="1">
    <citation type="submission" date="2020-09" db="EMBL/GenBank/DDBJ databases">
        <authorList>
            <person name="Liu K."/>
            <person name="Chen N."/>
        </authorList>
    </citation>
    <scope>NUCLEOTIDE SEQUENCE</scope>
    <source>
        <strain evidence="12">CNS00050</strain>
    </source>
</reference>
<comment type="cofactor">
    <cofactor evidence="9">
        <name>[2Fe-2S] cluster</name>
        <dbReference type="ChEBI" id="CHEBI:190135"/>
    </cofactor>
</comment>
<evidence type="ECO:0000256" key="5">
    <source>
        <dbReference type="ARBA" id="ARBA00022967"/>
    </source>
</evidence>
<dbReference type="RefSeq" id="YP_010252054.1">
    <property type="nucleotide sequence ID" value="NC_060383.1"/>
</dbReference>
<evidence type="ECO:0000256" key="8">
    <source>
        <dbReference type="ARBA" id="ARBA00023027"/>
    </source>
</evidence>
<dbReference type="GO" id="GO:0016020">
    <property type="term" value="C:membrane"/>
    <property type="evidence" value="ECO:0007669"/>
    <property type="project" value="InterPro"/>
</dbReference>
<evidence type="ECO:0000313" key="12">
    <source>
        <dbReference type="EMBL" id="QTX08897.1"/>
    </source>
</evidence>
<dbReference type="GO" id="GO:0051539">
    <property type="term" value="F:4 iron, 4 sulfur cluster binding"/>
    <property type="evidence" value="ECO:0007669"/>
    <property type="project" value="UniProtKB-KW"/>
</dbReference>
<dbReference type="InterPro" id="IPR036010">
    <property type="entry name" value="2Fe-2S_ferredoxin-like_sf"/>
</dbReference>
<dbReference type="PROSITE" id="PS51839">
    <property type="entry name" value="4FE4S_HC3"/>
    <property type="match status" value="1"/>
</dbReference>
<keyword evidence="5" id="KW-1278">Translocase</keyword>
<protein>
    <submittedName>
        <fullName evidence="12">NADH dehydrogenase subunit 11</fullName>
    </submittedName>
</protein>
<dbReference type="SUPFAM" id="SSF53706">
    <property type="entry name" value="Formate dehydrogenase/DMSO reductase, domains 1-3"/>
    <property type="match status" value="1"/>
</dbReference>
<comment type="similarity">
    <text evidence="2">Belongs to the complex I 75 kDa subunit family.</text>
</comment>
<dbReference type="PROSITE" id="PS00641">
    <property type="entry name" value="COMPLEX1_75K_1"/>
    <property type="match status" value="1"/>
</dbReference>
<dbReference type="FunFam" id="3.10.20.740:FF:000001">
    <property type="entry name" value="NADH-quinone oxidoreductase subunit G"/>
    <property type="match status" value="1"/>
</dbReference>
<dbReference type="InterPro" id="IPR050123">
    <property type="entry name" value="Prok_molybdopt-oxidoreductase"/>
</dbReference>
<feature type="domain" description="4Fe-4S His(Cys)3-ligated-type" evidence="11">
    <location>
        <begin position="101"/>
        <end position="140"/>
    </location>
</feature>
<dbReference type="InterPro" id="IPR054351">
    <property type="entry name" value="NADH_UbQ_OxRdtase_ferredoxin"/>
</dbReference>
<dbReference type="PROSITE" id="PS00642">
    <property type="entry name" value="COMPLEX1_75K_2"/>
    <property type="match status" value="1"/>
</dbReference>
<evidence type="ECO:0000259" key="10">
    <source>
        <dbReference type="PROSITE" id="PS51669"/>
    </source>
</evidence>
<keyword evidence="3" id="KW-0004">4Fe-4S</keyword>
<dbReference type="InterPro" id="IPR006963">
    <property type="entry name" value="Mopterin_OxRdtase_4Fe-4S_dom"/>
</dbReference>
<keyword evidence="7" id="KW-0411">Iron-sulfur</keyword>
<accession>A0A8B0SGA3</accession>
<evidence type="ECO:0000256" key="2">
    <source>
        <dbReference type="ARBA" id="ARBA00005404"/>
    </source>
</evidence>
<dbReference type="PANTHER" id="PTHR43105:SF13">
    <property type="entry name" value="NADH-UBIQUINONE OXIDOREDUCTASE 75 KDA SUBUNIT, MITOCHONDRIAL"/>
    <property type="match status" value="1"/>
</dbReference>
<evidence type="ECO:0000256" key="9">
    <source>
        <dbReference type="ARBA" id="ARBA00034078"/>
    </source>
</evidence>
<dbReference type="GO" id="GO:0008137">
    <property type="term" value="F:NADH dehydrogenase (ubiquinone) activity"/>
    <property type="evidence" value="ECO:0007669"/>
    <property type="project" value="InterPro"/>
</dbReference>
<dbReference type="FunFam" id="3.30.70.20:FF:000002">
    <property type="entry name" value="NADH-ubiquinone oxidoreductase 75 kDa subunit"/>
    <property type="match status" value="1"/>
</dbReference>
<dbReference type="GO" id="GO:0016651">
    <property type="term" value="F:oxidoreductase activity, acting on NAD(P)H"/>
    <property type="evidence" value="ECO:0007669"/>
    <property type="project" value="InterPro"/>
</dbReference>